<reference evidence="1 2" key="1">
    <citation type="journal article" date="2024" name="J Genomics">
        <title>Draft genome sequencing and assembly of Favolaschia claudopus CIRM-BRFM 2984 isolated from oak limbs.</title>
        <authorList>
            <person name="Navarro D."/>
            <person name="Drula E."/>
            <person name="Chaduli D."/>
            <person name="Cazenave R."/>
            <person name="Ahrendt S."/>
            <person name="Wang J."/>
            <person name="Lipzen A."/>
            <person name="Daum C."/>
            <person name="Barry K."/>
            <person name="Grigoriev I.V."/>
            <person name="Favel A."/>
            <person name="Rosso M.N."/>
            <person name="Martin F."/>
        </authorList>
    </citation>
    <scope>NUCLEOTIDE SEQUENCE [LARGE SCALE GENOMIC DNA]</scope>
    <source>
        <strain evidence="1 2">CIRM-BRFM 2984</strain>
    </source>
</reference>
<dbReference type="AlphaFoldDB" id="A0AAV9ZI05"/>
<keyword evidence="2" id="KW-1185">Reference proteome</keyword>
<evidence type="ECO:0000313" key="2">
    <source>
        <dbReference type="Proteomes" id="UP001362999"/>
    </source>
</evidence>
<protein>
    <submittedName>
        <fullName evidence="1">Uncharacterized protein</fullName>
    </submittedName>
</protein>
<name>A0AAV9ZI05_9AGAR</name>
<accession>A0AAV9ZI05</accession>
<proteinExistence type="predicted"/>
<comment type="caution">
    <text evidence="1">The sequence shown here is derived from an EMBL/GenBank/DDBJ whole genome shotgun (WGS) entry which is preliminary data.</text>
</comment>
<gene>
    <name evidence="1" type="ORF">R3P38DRAFT_3232805</name>
</gene>
<organism evidence="1 2">
    <name type="scientific">Favolaschia claudopus</name>
    <dbReference type="NCBI Taxonomy" id="2862362"/>
    <lineage>
        <taxon>Eukaryota</taxon>
        <taxon>Fungi</taxon>
        <taxon>Dikarya</taxon>
        <taxon>Basidiomycota</taxon>
        <taxon>Agaricomycotina</taxon>
        <taxon>Agaricomycetes</taxon>
        <taxon>Agaricomycetidae</taxon>
        <taxon>Agaricales</taxon>
        <taxon>Marasmiineae</taxon>
        <taxon>Mycenaceae</taxon>
        <taxon>Favolaschia</taxon>
    </lineage>
</organism>
<evidence type="ECO:0000313" key="1">
    <source>
        <dbReference type="EMBL" id="KAK6983998.1"/>
    </source>
</evidence>
<sequence length="67" mass="7523">MAQPSPSLPKPNPNQPYMQISALQATTIHLPNDLIIQGNTRTYTACPSLSFYLKHSHSDRHFIFDLG</sequence>
<dbReference type="EMBL" id="JAWWNJ010000143">
    <property type="protein sequence ID" value="KAK6983998.1"/>
    <property type="molecule type" value="Genomic_DNA"/>
</dbReference>
<dbReference type="Proteomes" id="UP001362999">
    <property type="component" value="Unassembled WGS sequence"/>
</dbReference>